<dbReference type="AlphaFoldDB" id="A0AA39WG20"/>
<feature type="chain" id="PRO_5041231008" evidence="1">
    <location>
        <begin position="21"/>
        <end position="484"/>
    </location>
</feature>
<evidence type="ECO:0000313" key="3">
    <source>
        <dbReference type="Proteomes" id="UP001175000"/>
    </source>
</evidence>
<dbReference type="NCBIfam" id="TIGR04312">
    <property type="entry name" value="choice_anch_B"/>
    <property type="match status" value="1"/>
</dbReference>
<dbReference type="PANTHER" id="PTHR38787:SF3">
    <property type="entry name" value="REGULATORY P DOMAIN-CONTAINING PROTEIN"/>
    <property type="match status" value="1"/>
</dbReference>
<name>A0AA39WG20_9PEZI</name>
<keyword evidence="1" id="KW-0732">Signal</keyword>
<organism evidence="2 3">
    <name type="scientific">Immersiella caudata</name>
    <dbReference type="NCBI Taxonomy" id="314043"/>
    <lineage>
        <taxon>Eukaryota</taxon>
        <taxon>Fungi</taxon>
        <taxon>Dikarya</taxon>
        <taxon>Ascomycota</taxon>
        <taxon>Pezizomycotina</taxon>
        <taxon>Sordariomycetes</taxon>
        <taxon>Sordariomycetidae</taxon>
        <taxon>Sordariales</taxon>
        <taxon>Lasiosphaeriaceae</taxon>
        <taxon>Immersiella</taxon>
    </lineage>
</organism>
<feature type="signal peptide" evidence="1">
    <location>
        <begin position="1"/>
        <end position="20"/>
    </location>
</feature>
<comment type="caution">
    <text evidence="2">The sequence shown here is derived from an EMBL/GenBank/DDBJ whole genome shotgun (WGS) entry which is preliminary data.</text>
</comment>
<dbReference type="PANTHER" id="PTHR38787">
    <property type="entry name" value="REGULATORY P DOMAIN-CONTAINING PROTEIN"/>
    <property type="match status" value="1"/>
</dbReference>
<dbReference type="EMBL" id="JAULSU010000006">
    <property type="protein sequence ID" value="KAK0614712.1"/>
    <property type="molecule type" value="Genomic_DNA"/>
</dbReference>
<dbReference type="InterPro" id="IPR027589">
    <property type="entry name" value="Choice_anch_B"/>
</dbReference>
<gene>
    <name evidence="2" type="ORF">B0T14DRAFT_593307</name>
</gene>
<sequence>MAGILGVIAAMALLSPISQAKEMAVNMKLKAELYDSGLRHNEIMALKQRVWSELEEIGAYDSSQYKPLSADTDFVPCVNGVASYAEGARYTFKCNNVDLYDFKPHAELGNSSGRGAGSWGWTSPNGREIVAIGQEDGTAFAEIKQGKLVYLGRLPQSTKAAKSLWREIKGYKSYLVIGSEAVDHGVQIFDLRKVLDVDPSKPVVFSNEKDLTSNWSEGLPVGRSHNVVVNEEKNYGVATGFNPRNATLRAGLVFFDLTDPGNPTTLGGTGADGYVHDAQCVVYRGPDTKYLNHDICYGYAEDALTIFDVTDKKNITIISTTSYTGATYTHQGWVLDPNWQQFLIVDDEYDEVRGNGLGSSGFPISYIWDVSSLEAPKQTGYYRGLRKGIDHNQYVKDQHAYQSNYGLGLNILDLRSVAADPTGAGIKEVGFFDTYPEDDHLPGGGNITFTGTWSNYPFFKSGFILINTMDRGAFVVKYNPNTLA</sequence>
<evidence type="ECO:0000256" key="1">
    <source>
        <dbReference type="SAM" id="SignalP"/>
    </source>
</evidence>
<protein>
    <submittedName>
        <fullName evidence="2">Uncharacterized protein</fullName>
    </submittedName>
</protein>
<dbReference type="Proteomes" id="UP001175000">
    <property type="component" value="Unassembled WGS sequence"/>
</dbReference>
<evidence type="ECO:0000313" key="2">
    <source>
        <dbReference type="EMBL" id="KAK0614712.1"/>
    </source>
</evidence>
<dbReference type="GO" id="GO:0005576">
    <property type="term" value="C:extracellular region"/>
    <property type="evidence" value="ECO:0007669"/>
    <property type="project" value="TreeGrafter"/>
</dbReference>
<accession>A0AA39WG20</accession>
<keyword evidence="3" id="KW-1185">Reference proteome</keyword>
<reference evidence="2" key="1">
    <citation type="submission" date="2023-06" db="EMBL/GenBank/DDBJ databases">
        <title>Genome-scale phylogeny and comparative genomics of the fungal order Sordariales.</title>
        <authorList>
            <consortium name="Lawrence Berkeley National Laboratory"/>
            <person name="Hensen N."/>
            <person name="Bonometti L."/>
            <person name="Westerberg I."/>
            <person name="Brannstrom I.O."/>
            <person name="Guillou S."/>
            <person name="Cros-Aarteil S."/>
            <person name="Calhoun S."/>
            <person name="Haridas S."/>
            <person name="Kuo A."/>
            <person name="Mondo S."/>
            <person name="Pangilinan J."/>
            <person name="Riley R."/>
            <person name="Labutti K."/>
            <person name="Andreopoulos B."/>
            <person name="Lipzen A."/>
            <person name="Chen C."/>
            <person name="Yanf M."/>
            <person name="Daum C."/>
            <person name="Ng V."/>
            <person name="Clum A."/>
            <person name="Steindorff A."/>
            <person name="Ohm R."/>
            <person name="Martin F."/>
            <person name="Silar P."/>
            <person name="Natvig D."/>
            <person name="Lalanne C."/>
            <person name="Gautier V."/>
            <person name="Ament-Velasquez S.L."/>
            <person name="Kruys A."/>
            <person name="Hutchinson M.I."/>
            <person name="Powell A.J."/>
            <person name="Barry K."/>
            <person name="Miller A.N."/>
            <person name="Grigoriev I.V."/>
            <person name="Debuchy R."/>
            <person name="Gladieux P."/>
            <person name="Thoren M.H."/>
            <person name="Johannesson H."/>
        </authorList>
    </citation>
    <scope>NUCLEOTIDE SEQUENCE</scope>
    <source>
        <strain evidence="2">CBS 606.72</strain>
    </source>
</reference>
<proteinExistence type="predicted"/>